<dbReference type="GO" id="GO:0006629">
    <property type="term" value="P:lipid metabolic process"/>
    <property type="evidence" value="ECO:0007669"/>
    <property type="project" value="InterPro"/>
</dbReference>
<protein>
    <submittedName>
        <fullName evidence="3">Triacylglycerol lipase OBL1 isoform X1</fullName>
    </submittedName>
</protein>
<sequence length="472" mass="54904">MALEANYFSDYMVVRPDKGGMVDLFYLLYSFDVSDNRSIECPIGTEVKQIRRRWAIFISLLLQRTLLFWRKPLAWVGAAVEFWLNLLTDNHGFGSLFLNLLRGDAVFPDIKSSTYRSAVGFIDTRVDLDKKIKPTDEKYHAALSIMAAKLSYENETRIQIIIRDHWNMEFVEFYSCWNDEQEDFTTQAFVFRDKPVDAELIVVAFRGTEPFNANQWCTDFDFSWYEIPQVGKIHGGFMKALGLQKNTGWPREIEESKKRPYAYYAIREKLRHLLHQNEKAKFLVAGHSLGGALAILFPTILALHEETWLLARLEGVYTFGQPRVGDEKLGEFVEKHLDKPKQRYFRFVYCNDMVPRLPYDGSTLLFKHFGSCLYYNSLYKVKVMAEEPNKNYFSLWTVVPKYLNAAWELIRSFLIGYVEGSEYKEGWPLKLFRTFGLVIPGIPPHFPQDYVNSTRLGTSLIPGYVTESIKLD</sequence>
<evidence type="ECO:0000313" key="3">
    <source>
        <dbReference type="RefSeq" id="XP_008778983.1"/>
    </source>
</evidence>
<evidence type="ECO:0000259" key="1">
    <source>
        <dbReference type="Pfam" id="PF01764"/>
    </source>
</evidence>
<accession>A0A8B7BKB8</accession>
<reference evidence="3" key="1">
    <citation type="submission" date="2025-08" db="UniProtKB">
        <authorList>
            <consortium name="RefSeq"/>
        </authorList>
    </citation>
    <scope>IDENTIFICATION</scope>
    <source>
        <tissue evidence="3">Young leaves</tissue>
    </source>
</reference>
<dbReference type="AlphaFoldDB" id="A0A8B7BKB8"/>
<dbReference type="GeneID" id="103698717"/>
<dbReference type="InterPro" id="IPR029058">
    <property type="entry name" value="AB_hydrolase_fold"/>
</dbReference>
<keyword evidence="2" id="KW-1185">Reference proteome</keyword>
<feature type="domain" description="Fungal lipase-type" evidence="1">
    <location>
        <begin position="202"/>
        <end position="359"/>
    </location>
</feature>
<dbReference type="Gene3D" id="3.40.50.1820">
    <property type="entry name" value="alpha/beta hydrolase"/>
    <property type="match status" value="1"/>
</dbReference>
<evidence type="ECO:0000313" key="2">
    <source>
        <dbReference type="Proteomes" id="UP000228380"/>
    </source>
</evidence>
<dbReference type="Pfam" id="PF01764">
    <property type="entry name" value="Lipase_3"/>
    <property type="match status" value="1"/>
</dbReference>
<dbReference type="PANTHER" id="PTHR46086">
    <property type="entry name" value="ALPHA/BETA-HYDROLASES SUPERFAMILY PROTEIN"/>
    <property type="match status" value="1"/>
</dbReference>
<dbReference type="SUPFAM" id="SSF53474">
    <property type="entry name" value="alpha/beta-Hydrolases"/>
    <property type="match status" value="1"/>
</dbReference>
<name>A0A8B7BKB8_PHODC</name>
<dbReference type="CDD" id="cd00519">
    <property type="entry name" value="Lipase_3"/>
    <property type="match status" value="1"/>
</dbReference>
<dbReference type="Proteomes" id="UP000228380">
    <property type="component" value="Unplaced"/>
</dbReference>
<dbReference type="GO" id="GO:0004806">
    <property type="term" value="F:triacylglycerol lipase activity"/>
    <property type="evidence" value="ECO:0007669"/>
    <property type="project" value="InterPro"/>
</dbReference>
<dbReference type="InterPro" id="IPR044819">
    <property type="entry name" value="OBL-like"/>
</dbReference>
<gene>
    <name evidence="3" type="primary">LOC103698717</name>
</gene>
<dbReference type="OrthoDB" id="438440at2759"/>
<dbReference type="PANTHER" id="PTHR46086:SF4">
    <property type="entry name" value="ALPHA_BETA-HYDROLASES SUPERFAMILY PROTEIN"/>
    <property type="match status" value="1"/>
</dbReference>
<dbReference type="InterPro" id="IPR002921">
    <property type="entry name" value="Fungal_lipase-type"/>
</dbReference>
<organism evidence="2 3">
    <name type="scientific">Phoenix dactylifera</name>
    <name type="common">Date palm</name>
    <dbReference type="NCBI Taxonomy" id="42345"/>
    <lineage>
        <taxon>Eukaryota</taxon>
        <taxon>Viridiplantae</taxon>
        <taxon>Streptophyta</taxon>
        <taxon>Embryophyta</taxon>
        <taxon>Tracheophyta</taxon>
        <taxon>Spermatophyta</taxon>
        <taxon>Magnoliopsida</taxon>
        <taxon>Liliopsida</taxon>
        <taxon>Arecaceae</taxon>
        <taxon>Coryphoideae</taxon>
        <taxon>Phoeniceae</taxon>
        <taxon>Phoenix</taxon>
    </lineage>
</organism>
<dbReference type="RefSeq" id="XP_008778983.1">
    <property type="nucleotide sequence ID" value="XM_008780761.2"/>
</dbReference>
<dbReference type="KEGG" id="pda:103698717"/>
<proteinExistence type="predicted"/>